<dbReference type="PANTHER" id="PTHR24276:SF98">
    <property type="entry name" value="FI18310P1-RELATED"/>
    <property type="match status" value="1"/>
</dbReference>
<keyword evidence="2" id="KW-1015">Disulfide bond</keyword>
<dbReference type="InterPro" id="IPR001314">
    <property type="entry name" value="Peptidase_S1A"/>
</dbReference>
<reference evidence="5" key="2">
    <citation type="submission" date="2020-09" db="EMBL/GenBank/DDBJ databases">
        <authorList>
            <person name="Sun Q."/>
            <person name="Ohkuma M."/>
        </authorList>
    </citation>
    <scope>NUCLEOTIDE SEQUENCE</scope>
    <source>
        <strain evidence="5">JCM 3090</strain>
    </source>
</reference>
<name>A0A8J3BFS4_9ACTN</name>
<dbReference type="Proteomes" id="UP000649739">
    <property type="component" value="Unassembled WGS sequence"/>
</dbReference>
<dbReference type="GO" id="GO:0006508">
    <property type="term" value="P:proteolysis"/>
    <property type="evidence" value="ECO:0007669"/>
    <property type="project" value="InterPro"/>
</dbReference>
<dbReference type="PRINTS" id="PR00722">
    <property type="entry name" value="CHYMOTRYPSIN"/>
</dbReference>
<dbReference type="SMART" id="SM00020">
    <property type="entry name" value="Tryp_SPc"/>
    <property type="match status" value="1"/>
</dbReference>
<dbReference type="InterPro" id="IPR009003">
    <property type="entry name" value="Peptidase_S1_PA"/>
</dbReference>
<feature type="domain" description="Peptidase S1" evidence="4">
    <location>
        <begin position="42"/>
        <end position="274"/>
    </location>
</feature>
<organism evidence="5 6">
    <name type="scientific">Pilimelia anulata</name>
    <dbReference type="NCBI Taxonomy" id="53371"/>
    <lineage>
        <taxon>Bacteria</taxon>
        <taxon>Bacillati</taxon>
        <taxon>Actinomycetota</taxon>
        <taxon>Actinomycetes</taxon>
        <taxon>Micromonosporales</taxon>
        <taxon>Micromonosporaceae</taxon>
        <taxon>Pilimelia</taxon>
    </lineage>
</organism>
<evidence type="ECO:0000256" key="2">
    <source>
        <dbReference type="ARBA" id="ARBA00023157"/>
    </source>
</evidence>
<evidence type="ECO:0000256" key="3">
    <source>
        <dbReference type="SAM" id="SignalP"/>
    </source>
</evidence>
<proteinExistence type="inferred from homology"/>
<protein>
    <recommendedName>
        <fullName evidence="4">Peptidase S1 domain-containing protein</fullName>
    </recommendedName>
</protein>
<comment type="caution">
    <text evidence="5">The sequence shown here is derived from an EMBL/GenBank/DDBJ whole genome shotgun (WGS) entry which is preliminary data.</text>
</comment>
<dbReference type="SUPFAM" id="SSF50494">
    <property type="entry name" value="Trypsin-like serine proteases"/>
    <property type="match status" value="1"/>
</dbReference>
<dbReference type="PANTHER" id="PTHR24276">
    <property type="entry name" value="POLYSERASE-RELATED"/>
    <property type="match status" value="1"/>
</dbReference>
<evidence type="ECO:0000259" key="4">
    <source>
        <dbReference type="PROSITE" id="PS50240"/>
    </source>
</evidence>
<keyword evidence="3" id="KW-0732">Signal</keyword>
<dbReference type="RefSeq" id="WP_189171892.1">
    <property type="nucleotide sequence ID" value="NZ_BMQB01000011.1"/>
</dbReference>
<feature type="signal peptide" evidence="3">
    <location>
        <begin position="1"/>
        <end position="25"/>
    </location>
</feature>
<dbReference type="EMBL" id="BMQB01000011">
    <property type="protein sequence ID" value="GGK07414.1"/>
    <property type="molecule type" value="Genomic_DNA"/>
</dbReference>
<evidence type="ECO:0000256" key="1">
    <source>
        <dbReference type="ARBA" id="ARBA00007664"/>
    </source>
</evidence>
<evidence type="ECO:0000313" key="6">
    <source>
        <dbReference type="Proteomes" id="UP000649739"/>
    </source>
</evidence>
<dbReference type="PROSITE" id="PS50240">
    <property type="entry name" value="TRYPSIN_DOM"/>
    <property type="match status" value="1"/>
</dbReference>
<feature type="chain" id="PRO_5035253607" description="Peptidase S1 domain-containing protein" evidence="3">
    <location>
        <begin position="26"/>
        <end position="283"/>
    </location>
</feature>
<gene>
    <name evidence="5" type="ORF">GCM10010123_41670</name>
</gene>
<sequence>MKIRRLGLVAAVIAVQAITSTPALAAPVATTPNADETATPRVINGSPASVKDYPYVIIGTRKGGPRPQGASCTGSVVAPRKVLIAAHCKFADGDKRFLYGLDKYTSDAGGTWIEVTDYKAHPKYDSNNGWQKGYDVAVVTLAADVPVPSGYKFPRVATSKDTALTAIGKTTNFVGYGRIKADENDSAVLLKTDLPVIAESSCKSFLPTYNAKFMFCSGFADGKTGICQGDSGGGTLVDGVVVGVASFVKTGCGSSSGFAKLTGELGDWAVGEIGTAAGTRTSG</sequence>
<dbReference type="InterPro" id="IPR050430">
    <property type="entry name" value="Peptidase_S1"/>
</dbReference>
<dbReference type="AlphaFoldDB" id="A0A8J3BFS4"/>
<dbReference type="Pfam" id="PF00089">
    <property type="entry name" value="Trypsin"/>
    <property type="match status" value="1"/>
</dbReference>
<dbReference type="InterPro" id="IPR001254">
    <property type="entry name" value="Trypsin_dom"/>
</dbReference>
<keyword evidence="6" id="KW-1185">Reference proteome</keyword>
<accession>A0A8J3BFS4</accession>
<dbReference type="InterPro" id="IPR043504">
    <property type="entry name" value="Peptidase_S1_PA_chymotrypsin"/>
</dbReference>
<dbReference type="GO" id="GO:0004252">
    <property type="term" value="F:serine-type endopeptidase activity"/>
    <property type="evidence" value="ECO:0007669"/>
    <property type="project" value="InterPro"/>
</dbReference>
<reference evidence="5" key="1">
    <citation type="journal article" date="2014" name="Int. J. Syst. Evol. Microbiol.">
        <title>Complete genome sequence of Corynebacterium casei LMG S-19264T (=DSM 44701T), isolated from a smear-ripened cheese.</title>
        <authorList>
            <consortium name="US DOE Joint Genome Institute (JGI-PGF)"/>
            <person name="Walter F."/>
            <person name="Albersmeier A."/>
            <person name="Kalinowski J."/>
            <person name="Ruckert C."/>
        </authorList>
    </citation>
    <scope>NUCLEOTIDE SEQUENCE</scope>
    <source>
        <strain evidence="5">JCM 3090</strain>
    </source>
</reference>
<comment type="similarity">
    <text evidence="1">Belongs to the peptidase S1 family.</text>
</comment>
<dbReference type="Gene3D" id="2.40.10.10">
    <property type="entry name" value="Trypsin-like serine proteases"/>
    <property type="match status" value="1"/>
</dbReference>
<evidence type="ECO:0000313" key="5">
    <source>
        <dbReference type="EMBL" id="GGK07414.1"/>
    </source>
</evidence>